<dbReference type="Proteomes" id="UP000027442">
    <property type="component" value="Unassembled WGS sequence"/>
</dbReference>
<dbReference type="HOGENOM" id="CLU_137209_0_0_10"/>
<dbReference type="PATRIC" id="fig|1122985.7.peg.1611"/>
<dbReference type="RefSeq" id="WP_018967357.1">
    <property type="nucleotide sequence ID" value="NZ_KB899214.1"/>
</dbReference>
<organism evidence="1 2">
    <name type="scientific">Hoylesella loescheii DSM 19665 = JCM 12249 = ATCC 15930</name>
    <dbReference type="NCBI Taxonomy" id="1122985"/>
    <lineage>
        <taxon>Bacteria</taxon>
        <taxon>Pseudomonadati</taxon>
        <taxon>Bacteroidota</taxon>
        <taxon>Bacteroidia</taxon>
        <taxon>Bacteroidales</taxon>
        <taxon>Prevotellaceae</taxon>
        <taxon>Hoylesella</taxon>
    </lineage>
</organism>
<name>A0A069QR94_HOYLO</name>
<accession>A0A069QR94</accession>
<reference evidence="1 2" key="1">
    <citation type="submission" date="2013-08" db="EMBL/GenBank/DDBJ databases">
        <authorList>
            <person name="Weinstock G."/>
            <person name="Sodergren E."/>
            <person name="Wylie T."/>
            <person name="Fulton L."/>
            <person name="Fulton R."/>
            <person name="Fronick C."/>
            <person name="O'Laughlin M."/>
            <person name="Godfrey J."/>
            <person name="Miner T."/>
            <person name="Herter B."/>
            <person name="Appelbaum E."/>
            <person name="Cordes M."/>
            <person name="Lek S."/>
            <person name="Wollam A."/>
            <person name="Pepin K.H."/>
            <person name="Palsikar V.B."/>
            <person name="Mitreva M."/>
            <person name="Wilson R.K."/>
        </authorList>
    </citation>
    <scope>NUCLEOTIDE SEQUENCE [LARGE SCALE GENOMIC DNA]</scope>
    <source>
        <strain evidence="1 2">ATCC 15930</strain>
    </source>
</reference>
<evidence type="ECO:0000313" key="1">
    <source>
        <dbReference type="EMBL" id="KDR52366.1"/>
    </source>
</evidence>
<sequence>MAGKSPTSGKYKGALVNKTNVLKLQKGLKMKLADIAKALIEQLTYIGEECVRIARENGSYNDITGNLRSSIGYMVLQDGKPVKQGIPKQYGGKAGNGAQGVTAAENLLKKLQAQYPQGIVLIICAGMRYAAYVENIYHKDVLTTADLKAQSLLKDLMQDMSLGYG</sequence>
<keyword evidence="2" id="KW-1185">Reference proteome</keyword>
<comment type="caution">
    <text evidence="1">The sequence shown here is derived from an EMBL/GenBank/DDBJ whole genome shotgun (WGS) entry which is preliminary data.</text>
</comment>
<proteinExistence type="predicted"/>
<evidence type="ECO:0000313" key="2">
    <source>
        <dbReference type="Proteomes" id="UP000027442"/>
    </source>
</evidence>
<protein>
    <submittedName>
        <fullName evidence="1">Uncharacterized protein</fullName>
    </submittedName>
</protein>
<gene>
    <name evidence="1" type="ORF">HMPREF1991_01548</name>
</gene>
<dbReference type="AlphaFoldDB" id="A0A069QR94"/>
<dbReference type="EMBL" id="JNGW01000066">
    <property type="protein sequence ID" value="KDR52366.1"/>
    <property type="molecule type" value="Genomic_DNA"/>
</dbReference>